<dbReference type="Proteomes" id="UP000031197">
    <property type="component" value="Unassembled WGS sequence"/>
</dbReference>
<comment type="caution">
    <text evidence="1">The sequence shown here is derived from an EMBL/GenBank/DDBJ whole genome shotgun (WGS) entry which is preliminary data.</text>
</comment>
<sequence>MGLFTSFKKSRLEKKFKKNEWVIIQPVPFTQFEQVIVEHVDAGWEIEDDYERLAETTAKWQCELRKGTSIVTCVWTEKHQGIIYGPERVLTGLSEKLTIPTSTTIATTWF</sequence>
<dbReference type="EMBL" id="JWLW01000012">
    <property type="protein sequence ID" value="KHT54363.1"/>
    <property type="molecule type" value="Genomic_DNA"/>
</dbReference>
<evidence type="ECO:0000313" key="2">
    <source>
        <dbReference type="Proteomes" id="UP000031197"/>
    </source>
</evidence>
<keyword evidence="2" id="KW-1185">Reference proteome</keyword>
<reference evidence="1 2" key="1">
    <citation type="submission" date="2014-12" db="EMBL/GenBank/DDBJ databases">
        <title>Genome sequencing of Alteromonas marina AD001.</title>
        <authorList>
            <person name="Adrian T.G.S."/>
            <person name="Chan K.G."/>
        </authorList>
    </citation>
    <scope>NUCLEOTIDE SEQUENCE [LARGE SCALE GENOMIC DNA]</scope>
    <source>
        <strain evidence="1 2">AD001</strain>
    </source>
</reference>
<proteinExistence type="predicted"/>
<evidence type="ECO:0000313" key="1">
    <source>
        <dbReference type="EMBL" id="KHT54363.1"/>
    </source>
</evidence>
<gene>
    <name evidence="1" type="ORF">RJ41_07510</name>
</gene>
<dbReference type="AlphaFoldDB" id="A0A0B3YBD0"/>
<protein>
    <submittedName>
        <fullName evidence="1">Uncharacterized protein</fullName>
    </submittedName>
</protein>
<name>A0A0B3YBD0_9ALTE</name>
<dbReference type="OrthoDB" id="9156272at2"/>
<organism evidence="1 2">
    <name type="scientific">Alteromonas marina</name>
    <dbReference type="NCBI Taxonomy" id="203795"/>
    <lineage>
        <taxon>Bacteria</taxon>
        <taxon>Pseudomonadati</taxon>
        <taxon>Pseudomonadota</taxon>
        <taxon>Gammaproteobacteria</taxon>
        <taxon>Alteromonadales</taxon>
        <taxon>Alteromonadaceae</taxon>
        <taxon>Alteromonas/Salinimonas group</taxon>
        <taxon>Alteromonas</taxon>
    </lineage>
</organism>
<dbReference type="RefSeq" id="WP_039218884.1">
    <property type="nucleotide sequence ID" value="NZ_JWLW01000012.1"/>
</dbReference>
<accession>A0A0B3YBD0</accession>